<proteinExistence type="predicted"/>
<keyword evidence="2" id="KW-1185">Reference proteome</keyword>
<organism evidence="1 2">
    <name type="scientific">Cyclobacterium amurskyense</name>
    <dbReference type="NCBI Taxonomy" id="320787"/>
    <lineage>
        <taxon>Bacteria</taxon>
        <taxon>Pseudomonadati</taxon>
        <taxon>Bacteroidota</taxon>
        <taxon>Cytophagia</taxon>
        <taxon>Cytophagales</taxon>
        <taxon>Cyclobacteriaceae</taxon>
        <taxon>Cyclobacterium</taxon>
    </lineage>
</organism>
<dbReference type="InterPro" id="IPR011747">
    <property type="entry name" value="CHP02241"/>
</dbReference>
<dbReference type="InterPro" id="IPR010667">
    <property type="entry name" value="Phage_T4_Gp19"/>
</dbReference>
<dbReference type="PANTHER" id="PTHR38009:SF1">
    <property type="entry name" value="CONSERVED HYPOTHETICAL PHAGE TAIL PROTEIN"/>
    <property type="match status" value="1"/>
</dbReference>
<protein>
    <submittedName>
        <fullName evidence="1">Conserved hypothetical phage tail protein</fullName>
    </submittedName>
</protein>
<dbReference type="PANTHER" id="PTHR38009">
    <property type="entry name" value="CONSERVED HYPOTHETICAL PHAGE TAIL PROTEIN"/>
    <property type="match status" value="1"/>
</dbReference>
<dbReference type="KEGG" id="camu:CA2015_2833"/>
<gene>
    <name evidence="1" type="ORF">CA2015_2833</name>
</gene>
<dbReference type="NCBIfam" id="TIGR02241">
    <property type="entry name" value="conserved hypothetical phage tail region protein"/>
    <property type="match status" value="1"/>
</dbReference>
<name>A0A0H4PCQ6_9BACT</name>
<dbReference type="GO" id="GO:0005198">
    <property type="term" value="F:structural molecule activity"/>
    <property type="evidence" value="ECO:0007669"/>
    <property type="project" value="InterPro"/>
</dbReference>
<dbReference type="RefSeq" id="WP_048642484.1">
    <property type="nucleotide sequence ID" value="NZ_CP012040.1"/>
</dbReference>
<dbReference type="OrthoDB" id="73314at2"/>
<dbReference type="Proteomes" id="UP000036520">
    <property type="component" value="Chromosome"/>
</dbReference>
<sequence>MAGEKQDSVWPQPRFYFRVKFETLDNPVSFQEVSGLDPEAASLEYRRGESKSFSAIKMPGISKSGNVALKKGLFPDEGKFNNWINSIKMNVVRRENVIIELLDESGNPSMTWSLSNAWVSKATGFDLNSNTEEVAIETIELGYEGLTIINA</sequence>
<evidence type="ECO:0000313" key="1">
    <source>
        <dbReference type="EMBL" id="AKP52241.1"/>
    </source>
</evidence>
<evidence type="ECO:0000313" key="2">
    <source>
        <dbReference type="Proteomes" id="UP000036520"/>
    </source>
</evidence>
<dbReference type="STRING" id="320787.CA2015_2833"/>
<dbReference type="EMBL" id="CP012040">
    <property type="protein sequence ID" value="AKP52241.1"/>
    <property type="molecule type" value="Genomic_DNA"/>
</dbReference>
<reference evidence="1 2" key="1">
    <citation type="submission" date="2015-07" db="EMBL/GenBank/DDBJ databases">
        <authorList>
            <person name="Kim K.M."/>
        </authorList>
    </citation>
    <scope>NUCLEOTIDE SEQUENCE [LARGE SCALE GENOMIC DNA]</scope>
    <source>
        <strain evidence="1 2">KCTC 12363</strain>
    </source>
</reference>
<accession>A0A0H4PCQ6</accession>
<dbReference type="Pfam" id="PF06841">
    <property type="entry name" value="Phage_T4_gp19"/>
    <property type="match status" value="1"/>
</dbReference>
<dbReference type="AlphaFoldDB" id="A0A0H4PCQ6"/>